<evidence type="ECO:0000256" key="2">
    <source>
        <dbReference type="ARBA" id="ARBA00004648"/>
    </source>
</evidence>
<sequence length="537" mass="59512">MDITEELILNLERVPQRPAFDAAFNGTGQQLDVFLQQDESAGLEALQGVLPDIQQHAATAKLPELLDFSGHPLSETSPALNKRCRAAVQDVLDRATHGDPPPLYSDPLIGVEVAPLNSSTDLRIVYAIGLGPRPYAHTVVSRLIYALYSPNHLFLLHADVKATQETLAECMRLDATYANVHLLRTRRLVQWGMFSMVAITLDAIRSVLDAKVQFDFLINLSDADLSLRTDAEVRAFLSKVRGRSLINIHDGGGEQLAEANRFMNAHTIIECGGYGFVVVNHTFNTFPMTGGCCIGRSGPAAFAPRLSLGLHPRLAALQPHTGSQWVVLHREFCRYLLDPQGGGGWLAAFERRLVPDESFFQTAAMHSPFMSTLVNHNMRWIDWPHQHGDATEYWRRLGIQKYVGGPRVLNSSEMKPVLMSPYMFARKVDLEVDPGVLRIWDTWMARKLAGSQVVQAPIGNLPADPQLSINFRAPGVEPRSKLELPVWRRRRVRSVSFADGSQCVCGARCGSTLSRTCCSVDICSPPDAYALSRPPLY</sequence>
<dbReference type="GO" id="GO:0030158">
    <property type="term" value="F:protein xylosyltransferase activity"/>
    <property type="evidence" value="ECO:0007669"/>
    <property type="project" value="UniProtKB-EC"/>
</dbReference>
<evidence type="ECO:0000256" key="15">
    <source>
        <dbReference type="ARBA" id="ARBA00023136"/>
    </source>
</evidence>
<dbReference type="UniPathway" id="UPA00755"/>
<dbReference type="GO" id="GO:0015012">
    <property type="term" value="P:heparan sulfate proteoglycan biosynthetic process"/>
    <property type="evidence" value="ECO:0007669"/>
    <property type="project" value="UniProtKB-UniPathway"/>
</dbReference>
<keyword evidence="14" id="KW-0333">Golgi apparatus</keyword>
<keyword evidence="9" id="KW-0812">Transmembrane</keyword>
<evidence type="ECO:0000256" key="12">
    <source>
        <dbReference type="ARBA" id="ARBA00022968"/>
    </source>
</evidence>
<evidence type="ECO:0000256" key="11">
    <source>
        <dbReference type="ARBA" id="ARBA00022824"/>
    </source>
</evidence>
<dbReference type="Pfam" id="PF02485">
    <property type="entry name" value="Branch"/>
    <property type="match status" value="1"/>
</dbReference>
<evidence type="ECO:0000256" key="16">
    <source>
        <dbReference type="ARBA" id="ARBA00023157"/>
    </source>
</evidence>
<dbReference type="GO" id="GO:0005789">
    <property type="term" value="C:endoplasmic reticulum membrane"/>
    <property type="evidence" value="ECO:0007669"/>
    <property type="project" value="UniProtKB-SubCell"/>
</dbReference>
<comment type="pathway">
    <text evidence="4">Glycan metabolism; heparan sulfate biosynthesis.</text>
</comment>
<keyword evidence="15" id="KW-0472">Membrane</keyword>
<keyword evidence="16" id="KW-1015">Disulfide bond</keyword>
<evidence type="ECO:0000313" key="20">
    <source>
        <dbReference type="EMBL" id="CAE0101616.1"/>
    </source>
</evidence>
<keyword evidence="10" id="KW-0479">Metal-binding</keyword>
<dbReference type="GO" id="GO:0000139">
    <property type="term" value="C:Golgi membrane"/>
    <property type="evidence" value="ECO:0007669"/>
    <property type="project" value="UniProtKB-SubCell"/>
</dbReference>
<evidence type="ECO:0000256" key="14">
    <source>
        <dbReference type="ARBA" id="ARBA00023034"/>
    </source>
</evidence>
<proteinExistence type="inferred from homology"/>
<evidence type="ECO:0000256" key="19">
    <source>
        <dbReference type="ARBA" id="ARBA00047847"/>
    </source>
</evidence>
<dbReference type="PANTHER" id="PTHR46025">
    <property type="entry name" value="XYLOSYLTRANSFERASE OXT"/>
    <property type="match status" value="1"/>
</dbReference>
<evidence type="ECO:0000256" key="18">
    <source>
        <dbReference type="ARBA" id="ARBA00042865"/>
    </source>
</evidence>
<keyword evidence="8" id="KW-0808">Transferase</keyword>
<evidence type="ECO:0000256" key="10">
    <source>
        <dbReference type="ARBA" id="ARBA00022723"/>
    </source>
</evidence>
<dbReference type="InterPro" id="IPR043538">
    <property type="entry name" value="XYLT"/>
</dbReference>
<comment type="pathway">
    <text evidence="3">Glycan metabolism; chondroitin sulfate biosynthesis.</text>
</comment>
<gene>
    <name evidence="20" type="ORF">HERI1096_LOCUS2628</name>
</gene>
<keyword evidence="11" id="KW-0256">Endoplasmic reticulum</keyword>
<dbReference type="AlphaFoldDB" id="A0A7S3EQP7"/>
<dbReference type="GO" id="GO:0046872">
    <property type="term" value="F:metal ion binding"/>
    <property type="evidence" value="ECO:0007669"/>
    <property type="project" value="UniProtKB-KW"/>
</dbReference>
<evidence type="ECO:0000256" key="9">
    <source>
        <dbReference type="ARBA" id="ARBA00022692"/>
    </source>
</evidence>
<name>A0A7S3EQP7_9EUKA</name>
<dbReference type="PANTHER" id="PTHR46025:SF3">
    <property type="entry name" value="XYLOSYLTRANSFERASE OXT"/>
    <property type="match status" value="1"/>
</dbReference>
<dbReference type="InterPro" id="IPR003406">
    <property type="entry name" value="Glyco_trans_14"/>
</dbReference>
<evidence type="ECO:0000256" key="6">
    <source>
        <dbReference type="ARBA" id="ARBA00011972"/>
    </source>
</evidence>
<evidence type="ECO:0000256" key="1">
    <source>
        <dbReference type="ARBA" id="ARBA00004323"/>
    </source>
</evidence>
<evidence type="ECO:0000256" key="8">
    <source>
        <dbReference type="ARBA" id="ARBA00022679"/>
    </source>
</evidence>
<organism evidence="20">
    <name type="scientific">Haptolina ericina</name>
    <dbReference type="NCBI Taxonomy" id="156174"/>
    <lineage>
        <taxon>Eukaryota</taxon>
        <taxon>Haptista</taxon>
        <taxon>Haptophyta</taxon>
        <taxon>Prymnesiophyceae</taxon>
        <taxon>Prymnesiales</taxon>
        <taxon>Prymnesiaceae</taxon>
        <taxon>Haptolina</taxon>
    </lineage>
</organism>
<accession>A0A7S3EQP7</accession>
<comment type="catalytic activity">
    <reaction evidence="19">
        <text>UDP-alpha-D-xylose + L-seryl-[protein] = 3-O-(beta-D-xylosyl)-L-seryl-[protein] + UDP + H(+)</text>
        <dbReference type="Rhea" id="RHEA:50192"/>
        <dbReference type="Rhea" id="RHEA-COMP:9863"/>
        <dbReference type="Rhea" id="RHEA-COMP:12567"/>
        <dbReference type="ChEBI" id="CHEBI:15378"/>
        <dbReference type="ChEBI" id="CHEBI:29999"/>
        <dbReference type="ChEBI" id="CHEBI:57632"/>
        <dbReference type="ChEBI" id="CHEBI:58223"/>
        <dbReference type="ChEBI" id="CHEBI:132085"/>
        <dbReference type="EC" id="2.4.2.26"/>
    </reaction>
</comment>
<dbReference type="UniPathway" id="UPA00756"/>
<reference evidence="20" key="1">
    <citation type="submission" date="2021-01" db="EMBL/GenBank/DDBJ databases">
        <authorList>
            <person name="Corre E."/>
            <person name="Pelletier E."/>
            <person name="Niang G."/>
            <person name="Scheremetjew M."/>
            <person name="Finn R."/>
            <person name="Kale V."/>
            <person name="Holt S."/>
            <person name="Cochrane G."/>
            <person name="Meng A."/>
            <person name="Brown T."/>
            <person name="Cohen L."/>
        </authorList>
    </citation>
    <scope>NUCLEOTIDE SEQUENCE</scope>
    <source>
        <strain evidence="20">CCMP281</strain>
    </source>
</reference>
<dbReference type="EMBL" id="HBHX01004867">
    <property type="protein sequence ID" value="CAE0101616.1"/>
    <property type="molecule type" value="Transcribed_RNA"/>
</dbReference>
<evidence type="ECO:0000256" key="17">
    <source>
        <dbReference type="ARBA" id="ARBA00023180"/>
    </source>
</evidence>
<keyword evidence="7" id="KW-0328">Glycosyltransferase</keyword>
<comment type="subcellular location">
    <subcellularLocation>
        <location evidence="2">Endoplasmic reticulum membrane</location>
        <topology evidence="2">Single-pass type II membrane protein</topology>
    </subcellularLocation>
    <subcellularLocation>
        <location evidence="1">Golgi apparatus membrane</location>
        <topology evidence="1">Single-pass type II membrane protein</topology>
    </subcellularLocation>
</comment>
<evidence type="ECO:0000256" key="13">
    <source>
        <dbReference type="ARBA" id="ARBA00022989"/>
    </source>
</evidence>
<evidence type="ECO:0000256" key="4">
    <source>
        <dbReference type="ARBA" id="ARBA00005093"/>
    </source>
</evidence>
<keyword evidence="12" id="KW-0735">Signal-anchor</keyword>
<evidence type="ECO:0000256" key="7">
    <source>
        <dbReference type="ARBA" id="ARBA00022676"/>
    </source>
</evidence>
<keyword evidence="17" id="KW-0325">Glycoprotein</keyword>
<dbReference type="GO" id="GO:0050650">
    <property type="term" value="P:chondroitin sulfate proteoglycan biosynthetic process"/>
    <property type="evidence" value="ECO:0007669"/>
    <property type="project" value="TreeGrafter"/>
</dbReference>
<evidence type="ECO:0000256" key="5">
    <source>
        <dbReference type="ARBA" id="ARBA00010195"/>
    </source>
</evidence>
<keyword evidence="13" id="KW-1133">Transmembrane helix</keyword>
<comment type="similarity">
    <text evidence="5">Belongs to the glycosyltransferase 14 family. XylT subfamily.</text>
</comment>
<protein>
    <recommendedName>
        <fullName evidence="6">protein xylosyltransferase</fullName>
        <ecNumber evidence="6">2.4.2.26</ecNumber>
    </recommendedName>
    <alternativeName>
        <fullName evidence="18">Peptide O-xylosyltransferase</fullName>
    </alternativeName>
</protein>
<dbReference type="EC" id="2.4.2.26" evidence="6"/>
<evidence type="ECO:0000256" key="3">
    <source>
        <dbReference type="ARBA" id="ARBA00004840"/>
    </source>
</evidence>